<dbReference type="Proteomes" id="UP000035462">
    <property type="component" value="Unassembled WGS sequence"/>
</dbReference>
<dbReference type="PANTHER" id="PTHR30244:SF34">
    <property type="entry name" value="DTDP-4-AMINO-4,6-DIDEOXYGALACTOSE TRANSAMINASE"/>
    <property type="match status" value="1"/>
</dbReference>
<proteinExistence type="inferred from homology"/>
<dbReference type="GO" id="GO:0030170">
    <property type="term" value="F:pyridoxal phosphate binding"/>
    <property type="evidence" value="ECO:0007669"/>
    <property type="project" value="TreeGrafter"/>
</dbReference>
<accession>A0A837JAW9</accession>
<dbReference type="Pfam" id="PF01041">
    <property type="entry name" value="DegT_DnrJ_EryC1"/>
    <property type="match status" value="1"/>
</dbReference>
<feature type="active site" description="Proton acceptor" evidence="2">
    <location>
        <position position="184"/>
    </location>
</feature>
<keyword evidence="5" id="KW-0032">Aminotransferase</keyword>
<dbReference type="CDD" id="cd00616">
    <property type="entry name" value="AHBA_syn"/>
    <property type="match status" value="1"/>
</dbReference>
<dbReference type="Gene3D" id="3.40.640.10">
    <property type="entry name" value="Type I PLP-dependent aspartate aminotransferase-like (Major domain)"/>
    <property type="match status" value="1"/>
</dbReference>
<reference evidence="5 6" key="1">
    <citation type="submission" date="2014-01" db="EMBL/GenBank/DDBJ databases">
        <title>Development of a Comparative Genomic Fingerprinting Assay for High Resolution Genotyping of Arcobacter butzleri.</title>
        <authorList>
            <person name="Webb A.L."/>
            <person name="Inglis G.D."/>
            <person name="Kruczkiewicz P."/>
            <person name="Selinger L.B."/>
            <person name="Taboada E.N."/>
        </authorList>
    </citation>
    <scope>NUCLEOTIDE SEQUENCE [LARGE SCALE GENOMIC DNA]</scope>
    <source>
        <strain evidence="5 6">L352</strain>
    </source>
</reference>
<evidence type="ECO:0000313" key="5">
    <source>
        <dbReference type="EMBL" id="KLE03683.1"/>
    </source>
</evidence>
<dbReference type="NCBIfam" id="TIGR02379">
    <property type="entry name" value="ECA_wecE"/>
    <property type="match status" value="1"/>
</dbReference>
<dbReference type="PIRSF" id="PIRSF000390">
    <property type="entry name" value="PLP_StrS"/>
    <property type="match status" value="1"/>
</dbReference>
<dbReference type="SUPFAM" id="SSF53383">
    <property type="entry name" value="PLP-dependent transferases"/>
    <property type="match status" value="1"/>
</dbReference>
<organism evidence="5 6">
    <name type="scientific">Aliarcobacter butzleri L352</name>
    <dbReference type="NCBI Taxonomy" id="1447260"/>
    <lineage>
        <taxon>Bacteria</taxon>
        <taxon>Pseudomonadati</taxon>
        <taxon>Campylobacterota</taxon>
        <taxon>Epsilonproteobacteria</taxon>
        <taxon>Campylobacterales</taxon>
        <taxon>Arcobacteraceae</taxon>
        <taxon>Aliarcobacter</taxon>
    </lineage>
</organism>
<feature type="modified residue" description="N6-(pyridoxal phosphate)lysine" evidence="3">
    <location>
        <position position="184"/>
    </location>
</feature>
<dbReference type="RefSeq" id="WP_228136201.1">
    <property type="nucleotide sequence ID" value="NZ_JAIT01000059.1"/>
</dbReference>
<dbReference type="FunFam" id="3.40.640.10:FF:000037">
    <property type="entry name" value="dTDP-4-amino-4,6-dideoxygalactose transaminase"/>
    <property type="match status" value="1"/>
</dbReference>
<dbReference type="InterPro" id="IPR015421">
    <property type="entry name" value="PyrdxlP-dep_Trfase_major"/>
</dbReference>
<dbReference type="AlphaFoldDB" id="A0A837JAW9"/>
<evidence type="ECO:0000256" key="4">
    <source>
        <dbReference type="RuleBase" id="RU004508"/>
    </source>
</evidence>
<keyword evidence="5" id="KW-0808">Transferase</keyword>
<evidence type="ECO:0000256" key="1">
    <source>
        <dbReference type="ARBA" id="ARBA00037999"/>
    </source>
</evidence>
<name>A0A837JAW9_9BACT</name>
<comment type="caution">
    <text evidence="5">The sequence shown here is derived from an EMBL/GenBank/DDBJ whole genome shotgun (WGS) entry which is preliminary data.</text>
</comment>
<dbReference type="InterPro" id="IPR000653">
    <property type="entry name" value="DegT/StrS_aminotransferase"/>
</dbReference>
<evidence type="ECO:0000256" key="3">
    <source>
        <dbReference type="PIRSR" id="PIRSR000390-2"/>
    </source>
</evidence>
<evidence type="ECO:0000256" key="2">
    <source>
        <dbReference type="PIRSR" id="PIRSR000390-1"/>
    </source>
</evidence>
<dbReference type="NCBIfam" id="NF008687">
    <property type="entry name" value="PRK11706.1"/>
    <property type="match status" value="1"/>
</dbReference>
<evidence type="ECO:0000313" key="6">
    <source>
        <dbReference type="Proteomes" id="UP000035462"/>
    </source>
</evidence>
<dbReference type="PANTHER" id="PTHR30244">
    <property type="entry name" value="TRANSAMINASE"/>
    <property type="match status" value="1"/>
</dbReference>
<dbReference type="InterPro" id="IPR012749">
    <property type="entry name" value="WecE-like"/>
</dbReference>
<dbReference type="GO" id="GO:0000271">
    <property type="term" value="P:polysaccharide biosynthetic process"/>
    <property type="evidence" value="ECO:0007669"/>
    <property type="project" value="TreeGrafter"/>
</dbReference>
<keyword evidence="3 4" id="KW-0663">Pyridoxal phosphate</keyword>
<sequence>MNEKIILFNCPPYTGNEDKYVLESIKSSKISGDGEFTKKCHKWFEDKLKCKKALLTTSCTHALEMTALLLDINGDEVIMPSYTFVSTANAFVLRGAKIVFVDIRPDTMNIDETKIEEAITDKTKVIVPVHYAGVACEMDTIMNIAKKYNLFVVEDAAQGMMSTYKGKALGTIGHLGAFSFHETKNYTSAGEGGLLLVNDNKFLQRAEIIREKGTNRSLFFRGMVDKYSWVDVGSSYLMNDVSAAYLWGNIEFADEINENRLNTWQKYYDGLKILEDKGLITLPKIADDCMHNAHMFYLKLKNLEERTILLDFLKENGINSVFHYIPLHSAPAGLKFGRFEGEDKFTTKESERLIRLPMYYGLKNEDVNKILKVLNEFFRK</sequence>
<protein>
    <submittedName>
        <fullName evidence="5">TDP-4-oxo-6-deoxy-D-glucose aminotransferase</fullName>
    </submittedName>
</protein>
<comment type="similarity">
    <text evidence="1 4">Belongs to the DegT/DnrJ/EryC1 family.</text>
</comment>
<gene>
    <name evidence="5" type="ORF">AF77_09495</name>
</gene>
<dbReference type="InterPro" id="IPR015424">
    <property type="entry name" value="PyrdxlP-dep_Trfase"/>
</dbReference>
<dbReference type="EMBL" id="JAIT01000059">
    <property type="protein sequence ID" value="KLE03683.1"/>
    <property type="molecule type" value="Genomic_DNA"/>
</dbReference>
<dbReference type="GO" id="GO:0019180">
    <property type="term" value="F:dTDP-4-amino-4,6-dideoxygalactose transaminase activity"/>
    <property type="evidence" value="ECO:0007669"/>
    <property type="project" value="TreeGrafter"/>
</dbReference>